<reference evidence="2" key="1">
    <citation type="submission" date="2022-08" db="EMBL/GenBank/DDBJ databases">
        <authorList>
            <person name="Marques A."/>
        </authorList>
    </citation>
    <scope>NUCLEOTIDE SEQUENCE</scope>
    <source>
        <strain evidence="2">RhyPub2mFocal</strain>
        <tissue evidence="2">Leaves</tissue>
    </source>
</reference>
<dbReference type="EMBL" id="JAMFTS010000003">
    <property type="protein sequence ID" value="KAJ4777925.1"/>
    <property type="molecule type" value="Genomic_DNA"/>
</dbReference>
<dbReference type="InterPro" id="IPR051085">
    <property type="entry name" value="MB_O-acyltransferase"/>
</dbReference>
<protein>
    <submittedName>
        <fullName evidence="2">MBOAT (Membrane bound O-acyl transferase) family protein</fullName>
    </submittedName>
</protein>
<dbReference type="PANTHER" id="PTHR13285:SF18">
    <property type="entry name" value="PROTEIN-CYSTEINE N-PALMITOYLTRANSFERASE RASP"/>
    <property type="match status" value="1"/>
</dbReference>
<keyword evidence="2" id="KW-0808">Transferase</keyword>
<feature type="transmembrane region" description="Helical" evidence="1">
    <location>
        <begin position="67"/>
        <end position="84"/>
    </location>
</feature>
<name>A0AAV8ECH7_9POAL</name>
<evidence type="ECO:0000313" key="3">
    <source>
        <dbReference type="Proteomes" id="UP001140206"/>
    </source>
</evidence>
<keyword evidence="1" id="KW-0472">Membrane</keyword>
<proteinExistence type="predicted"/>
<keyword evidence="1" id="KW-1133">Transmembrane helix</keyword>
<dbReference type="PANTHER" id="PTHR13285">
    <property type="entry name" value="ACYLTRANSFERASE"/>
    <property type="match status" value="1"/>
</dbReference>
<keyword evidence="3" id="KW-1185">Reference proteome</keyword>
<evidence type="ECO:0000313" key="2">
    <source>
        <dbReference type="EMBL" id="KAJ4777925.1"/>
    </source>
</evidence>
<dbReference type="Proteomes" id="UP001140206">
    <property type="component" value="Chromosome 3"/>
</dbReference>
<sequence length="161" mass="18493">MGSFSWKQLELGLVLLYAASFYAVFIQRSLHLSHDYVGRLYGLRKGWLAGRLNDISDPQWRSFRDNLPILTVVMGTFVTIANFLRYQYGLKGRGMSLLWTIFSLCYLVYLRGACVLFILSIGSANYFILKTFVKSRYYIGILWGFNIAFLVLNRAKVGLFG</sequence>
<feature type="transmembrane region" description="Helical" evidence="1">
    <location>
        <begin position="96"/>
        <end position="129"/>
    </location>
</feature>
<feature type="transmembrane region" description="Helical" evidence="1">
    <location>
        <begin position="135"/>
        <end position="152"/>
    </location>
</feature>
<gene>
    <name evidence="2" type="ORF">LUZ62_062182</name>
</gene>
<dbReference type="GO" id="GO:0005783">
    <property type="term" value="C:endoplasmic reticulum"/>
    <property type="evidence" value="ECO:0007669"/>
    <property type="project" value="TreeGrafter"/>
</dbReference>
<comment type="caution">
    <text evidence="2">The sequence shown here is derived from an EMBL/GenBank/DDBJ whole genome shotgun (WGS) entry which is preliminary data.</text>
</comment>
<feature type="transmembrane region" description="Helical" evidence="1">
    <location>
        <begin position="12"/>
        <end position="30"/>
    </location>
</feature>
<accession>A0AAV8ECH7</accession>
<organism evidence="2 3">
    <name type="scientific">Rhynchospora pubera</name>
    <dbReference type="NCBI Taxonomy" id="906938"/>
    <lineage>
        <taxon>Eukaryota</taxon>
        <taxon>Viridiplantae</taxon>
        <taxon>Streptophyta</taxon>
        <taxon>Embryophyta</taxon>
        <taxon>Tracheophyta</taxon>
        <taxon>Spermatophyta</taxon>
        <taxon>Magnoliopsida</taxon>
        <taxon>Liliopsida</taxon>
        <taxon>Poales</taxon>
        <taxon>Cyperaceae</taxon>
        <taxon>Cyperoideae</taxon>
        <taxon>Rhynchosporeae</taxon>
        <taxon>Rhynchospora</taxon>
    </lineage>
</organism>
<dbReference type="GO" id="GO:0016746">
    <property type="term" value="F:acyltransferase activity"/>
    <property type="evidence" value="ECO:0007669"/>
    <property type="project" value="TreeGrafter"/>
</dbReference>
<dbReference type="AlphaFoldDB" id="A0AAV8ECH7"/>
<evidence type="ECO:0000256" key="1">
    <source>
        <dbReference type="SAM" id="Phobius"/>
    </source>
</evidence>
<keyword evidence="1" id="KW-0812">Transmembrane</keyword>